<evidence type="ECO:0000259" key="1">
    <source>
        <dbReference type="Pfam" id="PF06985"/>
    </source>
</evidence>
<dbReference type="PANTHER" id="PTHR24148">
    <property type="entry name" value="ANKYRIN REPEAT DOMAIN-CONTAINING PROTEIN 39 HOMOLOG-RELATED"/>
    <property type="match status" value="1"/>
</dbReference>
<evidence type="ECO:0000313" key="2">
    <source>
        <dbReference type="EMBL" id="KAF5241870.1"/>
    </source>
</evidence>
<dbReference type="EMBL" id="JABEVY010000221">
    <property type="protein sequence ID" value="KAF5241870.1"/>
    <property type="molecule type" value="Genomic_DNA"/>
</dbReference>
<dbReference type="AlphaFoldDB" id="A0A8H4Z9E2"/>
<dbReference type="PANTHER" id="PTHR24148:SF64">
    <property type="entry name" value="HETEROKARYON INCOMPATIBILITY DOMAIN-CONTAINING PROTEIN"/>
    <property type="match status" value="1"/>
</dbReference>
<dbReference type="Proteomes" id="UP000573603">
    <property type="component" value="Unassembled WGS sequence"/>
</dbReference>
<organism evidence="2 3">
    <name type="scientific">Fusarium anthophilum</name>
    <dbReference type="NCBI Taxonomy" id="48485"/>
    <lineage>
        <taxon>Eukaryota</taxon>
        <taxon>Fungi</taxon>
        <taxon>Dikarya</taxon>
        <taxon>Ascomycota</taxon>
        <taxon>Pezizomycotina</taxon>
        <taxon>Sordariomycetes</taxon>
        <taxon>Hypocreomycetidae</taxon>
        <taxon>Hypocreales</taxon>
        <taxon>Nectriaceae</taxon>
        <taxon>Fusarium</taxon>
        <taxon>Fusarium fujikuroi species complex</taxon>
    </lineage>
</organism>
<dbReference type="InterPro" id="IPR052895">
    <property type="entry name" value="HetReg/Transcr_Mod"/>
</dbReference>
<reference evidence="2 3" key="1">
    <citation type="journal article" date="2020" name="BMC Genomics">
        <title>Correction to: Identification and distribution of gene clusters required for synthesis of sphingolipid metabolism inhibitors in diverse species of the filamentous fungus Fusarium.</title>
        <authorList>
            <person name="Kim H.S."/>
            <person name="Lohmar J.M."/>
            <person name="Busman M."/>
            <person name="Brown D.W."/>
            <person name="Naumann T.A."/>
            <person name="Divon H.H."/>
            <person name="Lysoe E."/>
            <person name="Uhlig S."/>
            <person name="Proctor R.H."/>
        </authorList>
    </citation>
    <scope>NUCLEOTIDE SEQUENCE [LARGE SCALE GENOMIC DNA]</scope>
    <source>
        <strain evidence="2 3">NRRL 25214</strain>
    </source>
</reference>
<comment type="caution">
    <text evidence="2">The sequence shown here is derived from an EMBL/GenBank/DDBJ whole genome shotgun (WGS) entry which is preliminary data.</text>
</comment>
<dbReference type="Pfam" id="PF06985">
    <property type="entry name" value="HET"/>
    <property type="match status" value="1"/>
</dbReference>
<feature type="domain" description="Heterokaryon incompatibility" evidence="1">
    <location>
        <begin position="10"/>
        <end position="197"/>
    </location>
</feature>
<sequence length="355" mass="40596">MIESNVPQSYSALSYVWGSSRATETIQIDGHDHDISINLACAIRHLRDERNSVLVWIDALCINQCDIGERSSQVAMMRDIYAGAQHVTVFLGHGSYHRIPKNYVTDRLLAPVQFSNDYRDDSLITKFQNSWETMCRRTEWYSFCTICVIRALSDIDRYRATIKCIADGKASSRLKLFELVRQFINSQWWQRVWVIQEATVTSQIFVQYGNVKVPWEVLARSANTCDSLGWGRQDTGSELFPGIEREHAKVLPALSKQIFEIEQLRMEWDDGKATTLLSLLQDFSSRRATDDRDKVFALLGLARDIKTIMPNYSLNTVQIYRSTVINLIKHNGSLTTLSGDMKRKNSGGIPSWIPD</sequence>
<gene>
    <name evidence="2" type="ORF">FANTH_8945</name>
</gene>
<keyword evidence="3" id="KW-1185">Reference proteome</keyword>
<evidence type="ECO:0000313" key="3">
    <source>
        <dbReference type="Proteomes" id="UP000573603"/>
    </source>
</evidence>
<accession>A0A8H4Z9E2</accession>
<name>A0A8H4Z9E2_9HYPO</name>
<protein>
    <recommendedName>
        <fullName evidence="1">Heterokaryon incompatibility domain-containing protein</fullName>
    </recommendedName>
</protein>
<proteinExistence type="predicted"/>
<dbReference type="InterPro" id="IPR010730">
    <property type="entry name" value="HET"/>
</dbReference>